<feature type="transmembrane region" description="Helical" evidence="2">
    <location>
        <begin position="56"/>
        <end position="73"/>
    </location>
</feature>
<keyword evidence="2" id="KW-0472">Membrane</keyword>
<feature type="transmembrane region" description="Helical" evidence="2">
    <location>
        <begin position="252"/>
        <end position="270"/>
    </location>
</feature>
<dbReference type="Pfam" id="PF20152">
    <property type="entry name" value="DUF6534"/>
    <property type="match status" value="1"/>
</dbReference>
<evidence type="ECO:0000259" key="3">
    <source>
        <dbReference type="Pfam" id="PF20152"/>
    </source>
</evidence>
<dbReference type="InParanoid" id="A0A1Y2F9W7"/>
<keyword evidence="2" id="KW-1133">Transmembrane helix</keyword>
<feature type="compositionally biased region" description="Basic and acidic residues" evidence="1">
    <location>
        <begin position="338"/>
        <end position="350"/>
    </location>
</feature>
<dbReference type="PANTHER" id="PTHR40465">
    <property type="entry name" value="CHROMOSOME 1, WHOLE GENOME SHOTGUN SEQUENCE"/>
    <property type="match status" value="1"/>
</dbReference>
<name>A0A1Y2F9W7_9BASI</name>
<evidence type="ECO:0000313" key="4">
    <source>
        <dbReference type="EMBL" id="ORY80234.1"/>
    </source>
</evidence>
<dbReference type="AlphaFoldDB" id="A0A1Y2F9W7"/>
<organism evidence="4 5">
    <name type="scientific">Leucosporidium creatinivorum</name>
    <dbReference type="NCBI Taxonomy" id="106004"/>
    <lineage>
        <taxon>Eukaryota</taxon>
        <taxon>Fungi</taxon>
        <taxon>Dikarya</taxon>
        <taxon>Basidiomycota</taxon>
        <taxon>Pucciniomycotina</taxon>
        <taxon>Microbotryomycetes</taxon>
        <taxon>Leucosporidiales</taxon>
        <taxon>Leucosporidium</taxon>
    </lineage>
</organism>
<feature type="transmembrane region" description="Helical" evidence="2">
    <location>
        <begin position="219"/>
        <end position="240"/>
    </location>
</feature>
<gene>
    <name evidence="4" type="ORF">BCR35DRAFT_325199</name>
</gene>
<evidence type="ECO:0000313" key="5">
    <source>
        <dbReference type="Proteomes" id="UP000193467"/>
    </source>
</evidence>
<keyword evidence="5" id="KW-1185">Reference proteome</keyword>
<evidence type="ECO:0000256" key="2">
    <source>
        <dbReference type="SAM" id="Phobius"/>
    </source>
</evidence>
<protein>
    <recommendedName>
        <fullName evidence="3">DUF6534 domain-containing protein</fullName>
    </recommendedName>
</protein>
<feature type="region of interest" description="Disordered" evidence="1">
    <location>
        <begin position="306"/>
        <end position="350"/>
    </location>
</feature>
<feature type="domain" description="DUF6534" evidence="3">
    <location>
        <begin position="183"/>
        <end position="270"/>
    </location>
</feature>
<keyword evidence="2" id="KW-0812">Transmembrane</keyword>
<feature type="transmembrane region" description="Helical" evidence="2">
    <location>
        <begin position="102"/>
        <end position="122"/>
    </location>
</feature>
<dbReference type="OrthoDB" id="2527703at2759"/>
<evidence type="ECO:0000256" key="1">
    <source>
        <dbReference type="SAM" id="MobiDB-lite"/>
    </source>
</evidence>
<dbReference type="InterPro" id="IPR045339">
    <property type="entry name" value="DUF6534"/>
</dbReference>
<comment type="caution">
    <text evidence="4">The sequence shown here is derived from an EMBL/GenBank/DDBJ whole genome shotgun (WGS) entry which is preliminary data.</text>
</comment>
<feature type="transmembrane region" description="Helical" evidence="2">
    <location>
        <begin position="22"/>
        <end position="44"/>
    </location>
</feature>
<dbReference type="EMBL" id="MCGR01000025">
    <property type="protein sequence ID" value="ORY80234.1"/>
    <property type="molecule type" value="Genomic_DNA"/>
</dbReference>
<accession>A0A1Y2F9W7</accession>
<dbReference type="PANTHER" id="PTHR40465:SF1">
    <property type="entry name" value="DUF6534 DOMAIN-CONTAINING PROTEIN"/>
    <property type="match status" value="1"/>
</dbReference>
<reference evidence="4 5" key="1">
    <citation type="submission" date="2016-07" db="EMBL/GenBank/DDBJ databases">
        <title>Pervasive Adenine N6-methylation of Active Genes in Fungi.</title>
        <authorList>
            <consortium name="DOE Joint Genome Institute"/>
            <person name="Mondo S.J."/>
            <person name="Dannebaum R.O."/>
            <person name="Kuo R.C."/>
            <person name="Labutti K."/>
            <person name="Haridas S."/>
            <person name="Kuo A."/>
            <person name="Salamov A."/>
            <person name="Ahrendt S.R."/>
            <person name="Lipzen A."/>
            <person name="Sullivan W."/>
            <person name="Andreopoulos W.B."/>
            <person name="Clum A."/>
            <person name="Lindquist E."/>
            <person name="Daum C."/>
            <person name="Ramamoorthy G.K."/>
            <person name="Gryganskyi A."/>
            <person name="Culley D."/>
            <person name="Magnuson J.K."/>
            <person name="James T.Y."/>
            <person name="O'Malley M.A."/>
            <person name="Stajich J.E."/>
            <person name="Spatafora J.W."/>
            <person name="Visel A."/>
            <person name="Grigoriev I.V."/>
        </authorList>
    </citation>
    <scope>NUCLEOTIDE SEQUENCE [LARGE SCALE GENOMIC DNA]</scope>
    <source>
        <strain evidence="4 5">62-1032</strain>
    </source>
</reference>
<sequence length="350" mass="37578">MDVPAGPWATQKIMVQLTAPIYAGYVVATVLQGLALGRFISFFNTDVASISPSKRYKIYLIIVGCLLAVYSMFTFEEVCFYGTSQAYRSFEGITNGRDVSNVIPVLGGLISALVQGALMLRASVLFTSPLHRRIFCCGLGVIILGSFAGSVMVTAIGLLYVTNEELTIDLDYSDAVTMWLTASAAVDLFICLALIFNLRARQKGFNQQTDSILGALIKVALQSAAYTAVIAIAGAGFALGAGTSLALSDVTYSFYLPLPALYVLSLFTTMRSVETTRAIALPLPSLSNAEHTSSFVDVRRIPVQPMSKSGEQKVHRRRSSLAQDEDDELGGVGDEEGGSEKDLEKAMSLS</sequence>
<dbReference type="Proteomes" id="UP000193467">
    <property type="component" value="Unassembled WGS sequence"/>
</dbReference>
<proteinExistence type="predicted"/>
<feature type="compositionally biased region" description="Acidic residues" evidence="1">
    <location>
        <begin position="323"/>
        <end position="337"/>
    </location>
</feature>
<feature type="transmembrane region" description="Helical" evidence="2">
    <location>
        <begin position="134"/>
        <end position="161"/>
    </location>
</feature>
<feature type="transmembrane region" description="Helical" evidence="2">
    <location>
        <begin position="176"/>
        <end position="198"/>
    </location>
</feature>